<dbReference type="Gene3D" id="1.20.120.180">
    <property type="entry name" value="Proteasome activator pa28, C-terminal domain"/>
    <property type="match status" value="1"/>
</dbReference>
<dbReference type="AlphaFoldDB" id="A0A9W7BD99"/>
<sequence>MANLSEFTKESYQDSIDSLSDRYEKMQPLLKSFEVSSLELRKKFGSENSPTNILEGKQNQTLVKLLPLVENELEGGCTLLWKISRHIMLLTPGIEDGNNFGVDVQATCLKQIQDKESFLAGYLGDLGTYFWSRGQVMEKMGGTQWKGDGGTITVEEEKAEDIDHAEEGDLDSTTNGNGDDSKKSKKRKSEPSSEPSSESSTSNKHTTKKTKVTTTKTISQRPNKVLPDYVSYLVSLDLKWHAYLKDALRQASDAYLTVLDNLNKNKAKIENPKGGSGGGEGSSNHMSMF</sequence>
<feature type="region of interest" description="Disordered" evidence="3">
    <location>
        <begin position="269"/>
        <end position="289"/>
    </location>
</feature>
<comment type="caution">
    <text evidence="5">The sequence shown here is derived from an EMBL/GenBank/DDBJ whole genome shotgun (WGS) entry which is preliminary data.</text>
</comment>
<dbReference type="InterPro" id="IPR036997">
    <property type="entry name" value="PA28_C_sf"/>
</dbReference>
<comment type="similarity">
    <text evidence="1">Belongs to the PA28 family.</text>
</comment>
<evidence type="ECO:0000256" key="2">
    <source>
        <dbReference type="ARBA" id="ARBA00022942"/>
    </source>
</evidence>
<dbReference type="GO" id="GO:0005737">
    <property type="term" value="C:cytoplasm"/>
    <property type="evidence" value="ECO:0007669"/>
    <property type="project" value="TreeGrafter"/>
</dbReference>
<feature type="domain" description="Proteasome activator PA28 C-terminal" evidence="4">
    <location>
        <begin position="57"/>
        <end position="140"/>
    </location>
</feature>
<reference evidence="6" key="1">
    <citation type="journal article" date="2023" name="Commun. Biol.">
        <title>Genome analysis of Parmales, the sister group of diatoms, reveals the evolutionary specialization of diatoms from phago-mixotrophs to photoautotrophs.</title>
        <authorList>
            <person name="Ban H."/>
            <person name="Sato S."/>
            <person name="Yoshikawa S."/>
            <person name="Yamada K."/>
            <person name="Nakamura Y."/>
            <person name="Ichinomiya M."/>
            <person name="Sato N."/>
            <person name="Blanc-Mathieu R."/>
            <person name="Endo H."/>
            <person name="Kuwata A."/>
            <person name="Ogata H."/>
        </authorList>
    </citation>
    <scope>NUCLEOTIDE SEQUENCE [LARGE SCALE GENOMIC DNA]</scope>
</reference>
<dbReference type="InterPro" id="IPR009077">
    <property type="entry name" value="Proteasome_activ_PA28"/>
</dbReference>
<dbReference type="InterPro" id="IPR036252">
    <property type="entry name" value="Proteasome_activ_sf"/>
</dbReference>
<evidence type="ECO:0000259" key="4">
    <source>
        <dbReference type="Pfam" id="PF02252"/>
    </source>
</evidence>
<evidence type="ECO:0000313" key="5">
    <source>
        <dbReference type="EMBL" id="GMH88317.1"/>
    </source>
</evidence>
<feature type="region of interest" description="Disordered" evidence="3">
    <location>
        <begin position="159"/>
        <end position="219"/>
    </location>
</feature>
<evidence type="ECO:0000313" key="6">
    <source>
        <dbReference type="Proteomes" id="UP001162640"/>
    </source>
</evidence>
<name>A0A9W7BD99_9STRA</name>
<feature type="compositionally biased region" description="Low complexity" evidence="3">
    <location>
        <begin position="192"/>
        <end position="204"/>
    </location>
</feature>
<dbReference type="GO" id="GO:0061133">
    <property type="term" value="F:endopeptidase activator activity"/>
    <property type="evidence" value="ECO:0007669"/>
    <property type="project" value="TreeGrafter"/>
</dbReference>
<dbReference type="GO" id="GO:0005654">
    <property type="term" value="C:nucleoplasm"/>
    <property type="evidence" value="ECO:0007669"/>
    <property type="project" value="TreeGrafter"/>
</dbReference>
<dbReference type="PANTHER" id="PTHR10660:SF2">
    <property type="entry name" value="LD45860P"/>
    <property type="match status" value="1"/>
</dbReference>
<dbReference type="Pfam" id="PF02252">
    <property type="entry name" value="PA28_C"/>
    <property type="match status" value="1"/>
</dbReference>
<dbReference type="GO" id="GO:0008537">
    <property type="term" value="C:proteasome activator complex"/>
    <property type="evidence" value="ECO:0007669"/>
    <property type="project" value="InterPro"/>
</dbReference>
<dbReference type="PANTHER" id="PTHR10660">
    <property type="entry name" value="PROTEASOME REGULATOR PA28"/>
    <property type="match status" value="1"/>
</dbReference>
<dbReference type="EMBL" id="BLQM01000410">
    <property type="protein sequence ID" value="GMH88317.1"/>
    <property type="molecule type" value="Genomic_DNA"/>
</dbReference>
<dbReference type="SUPFAM" id="SSF47216">
    <property type="entry name" value="Proteasome activator"/>
    <property type="match status" value="1"/>
</dbReference>
<dbReference type="GO" id="GO:2000045">
    <property type="term" value="P:regulation of G1/S transition of mitotic cell cycle"/>
    <property type="evidence" value="ECO:0007669"/>
    <property type="project" value="TreeGrafter"/>
</dbReference>
<organism evidence="5 6">
    <name type="scientific">Triparma laevis f. inornata</name>
    <dbReference type="NCBI Taxonomy" id="1714386"/>
    <lineage>
        <taxon>Eukaryota</taxon>
        <taxon>Sar</taxon>
        <taxon>Stramenopiles</taxon>
        <taxon>Ochrophyta</taxon>
        <taxon>Bolidophyceae</taxon>
        <taxon>Parmales</taxon>
        <taxon>Triparmaceae</taxon>
        <taxon>Triparma</taxon>
    </lineage>
</organism>
<evidence type="ECO:0000256" key="1">
    <source>
        <dbReference type="ARBA" id="ARBA00005883"/>
    </source>
</evidence>
<dbReference type="Proteomes" id="UP001162640">
    <property type="component" value="Unassembled WGS sequence"/>
</dbReference>
<gene>
    <name evidence="5" type="ORF">TL16_g11122</name>
</gene>
<proteinExistence type="inferred from homology"/>
<dbReference type="InterPro" id="IPR003186">
    <property type="entry name" value="PA28_C"/>
</dbReference>
<protein>
    <recommendedName>
        <fullName evidence="4">Proteasome activator PA28 C-terminal domain-containing protein</fullName>
    </recommendedName>
</protein>
<dbReference type="GO" id="GO:0061136">
    <property type="term" value="P:regulation of proteasomal protein catabolic process"/>
    <property type="evidence" value="ECO:0007669"/>
    <property type="project" value="TreeGrafter"/>
</dbReference>
<evidence type="ECO:0000256" key="3">
    <source>
        <dbReference type="SAM" id="MobiDB-lite"/>
    </source>
</evidence>
<accession>A0A9W7BD99</accession>
<keyword evidence="2" id="KW-0647">Proteasome</keyword>